<comment type="caution">
    <text evidence="2">The sequence shown here is derived from an EMBL/GenBank/DDBJ whole genome shotgun (WGS) entry which is preliminary data.</text>
</comment>
<evidence type="ECO:0000256" key="1">
    <source>
        <dbReference type="SAM" id="Coils"/>
    </source>
</evidence>
<dbReference type="eggNOG" id="ENOG50337FS">
    <property type="taxonomic scope" value="Bacteria"/>
</dbReference>
<reference evidence="2 3" key="2">
    <citation type="submission" date="2008-10" db="EMBL/GenBank/DDBJ databases">
        <authorList>
            <person name="Fulton L."/>
            <person name="Clifton S."/>
            <person name="Fulton B."/>
            <person name="Xu J."/>
            <person name="Minx P."/>
            <person name="Pepin K.H."/>
            <person name="Johnson M."/>
            <person name="Bhonagiri V."/>
            <person name="Nash W.E."/>
            <person name="Mardis E.R."/>
            <person name="Wilson R.K."/>
        </authorList>
    </citation>
    <scope>NUCLEOTIDE SEQUENCE [LARGE SCALE GENOMIC DNA]</scope>
    <source>
        <strain evidence="2 3">DSM 30120</strain>
    </source>
</reference>
<organism evidence="2 3">
    <name type="scientific">Providencia alcalifaciens DSM 30120</name>
    <dbReference type="NCBI Taxonomy" id="520999"/>
    <lineage>
        <taxon>Bacteria</taxon>
        <taxon>Pseudomonadati</taxon>
        <taxon>Pseudomonadota</taxon>
        <taxon>Gammaproteobacteria</taxon>
        <taxon>Enterobacterales</taxon>
        <taxon>Morganellaceae</taxon>
        <taxon>Providencia</taxon>
    </lineage>
</organism>
<dbReference type="EMBL" id="ABXW01000046">
    <property type="protein sequence ID" value="EEB46174.1"/>
    <property type="molecule type" value="Genomic_DNA"/>
</dbReference>
<dbReference type="Proteomes" id="UP000003729">
    <property type="component" value="Unassembled WGS sequence"/>
</dbReference>
<sequence length="162" mass="17820">MNINLLLRNIEMSGVITSTAFEALKLIISPTGYAISKILEKSGNEISESTANIDELNDKAKRVEIESKALLAQAKVEQELSIARRIMCAQEVEIEEYYDINGKGTVGLKTEQEGITFGASGEGSKVTKRVIKFSGFNEKYIQEIKAEIDSIEASKIVESKLS</sequence>
<keyword evidence="1" id="KW-0175">Coiled coil</keyword>
<proteinExistence type="predicted"/>
<gene>
    <name evidence="2" type="ORF">PROVALCAL_02018</name>
</gene>
<feature type="coiled-coil region" evidence="1">
    <location>
        <begin position="39"/>
        <end position="73"/>
    </location>
</feature>
<protein>
    <submittedName>
        <fullName evidence="2">Uncharacterized protein</fullName>
    </submittedName>
</protein>
<name>B6XF86_9GAMM</name>
<reference evidence="2 3" key="1">
    <citation type="submission" date="2008-10" db="EMBL/GenBank/DDBJ databases">
        <title>Draft genome sequence of Providencia alcalifaciens (DSM 30120).</title>
        <authorList>
            <person name="Sudarsanam P."/>
            <person name="Ley R."/>
            <person name="Guruge J."/>
            <person name="Turnbaugh P.J."/>
            <person name="Mahowald M."/>
            <person name="Liep D."/>
            <person name="Gordon J."/>
        </authorList>
    </citation>
    <scope>NUCLEOTIDE SEQUENCE [LARGE SCALE GENOMIC DNA]</scope>
    <source>
        <strain evidence="2 3">DSM 30120</strain>
    </source>
</reference>
<evidence type="ECO:0000313" key="2">
    <source>
        <dbReference type="EMBL" id="EEB46174.1"/>
    </source>
</evidence>
<evidence type="ECO:0000313" key="3">
    <source>
        <dbReference type="Proteomes" id="UP000003729"/>
    </source>
</evidence>
<accession>B6XF86</accession>
<dbReference type="AlphaFoldDB" id="B6XF86"/>